<organism evidence="9 10">
    <name type="scientific">Wuchereria bancrofti</name>
    <dbReference type="NCBI Taxonomy" id="6293"/>
    <lineage>
        <taxon>Eukaryota</taxon>
        <taxon>Metazoa</taxon>
        <taxon>Ecdysozoa</taxon>
        <taxon>Nematoda</taxon>
        <taxon>Chromadorea</taxon>
        <taxon>Rhabditida</taxon>
        <taxon>Spirurina</taxon>
        <taxon>Spiruromorpha</taxon>
        <taxon>Filarioidea</taxon>
        <taxon>Onchocercidae</taxon>
        <taxon>Wuchereria</taxon>
    </lineage>
</organism>
<dbReference type="Pfam" id="PF01694">
    <property type="entry name" value="Rhomboid"/>
    <property type="match status" value="1"/>
</dbReference>
<evidence type="ECO:0000256" key="1">
    <source>
        <dbReference type="ARBA" id="ARBA00004141"/>
    </source>
</evidence>
<dbReference type="GO" id="GO:0004252">
    <property type="term" value="F:serine-type endopeptidase activity"/>
    <property type="evidence" value="ECO:0007669"/>
    <property type="project" value="InterPro"/>
</dbReference>
<dbReference type="GO" id="GO:0016020">
    <property type="term" value="C:membrane"/>
    <property type="evidence" value="ECO:0007669"/>
    <property type="project" value="UniProtKB-SubCell"/>
</dbReference>
<dbReference type="PANTHER" id="PTHR43066:SF1">
    <property type="entry name" value="RHOMBOID PROTEIN 2"/>
    <property type="match status" value="1"/>
</dbReference>
<keyword evidence="6" id="KW-1133">Transmembrane helix</keyword>
<sequence length="171" mass="19434">MAIFLGYFPFLGQHRAEAMCLLPSRILHRSEWLRMIVSTSMHVDDMHLYFNMISLLWKGRCLESWLGSNRSLLLSAVFAVAASSTIVGLSYLADKVFSFNGGGVLFALKVLHTTYFPYSDHNLFGWLPNITACLMNAQRLFSGGMSISLYTELNDKLINEYLIQKKKSGHW</sequence>
<protein>
    <recommendedName>
        <fullName evidence="8">Peptidase S54 rhomboid domain-containing protein</fullName>
    </recommendedName>
</protein>
<dbReference type="InterPro" id="IPR022764">
    <property type="entry name" value="Peptidase_S54_rhomboid_dom"/>
</dbReference>
<evidence type="ECO:0000256" key="7">
    <source>
        <dbReference type="ARBA" id="ARBA00023136"/>
    </source>
</evidence>
<dbReference type="PANTHER" id="PTHR43066">
    <property type="entry name" value="RHOMBOID-RELATED PROTEIN"/>
    <property type="match status" value="1"/>
</dbReference>
<keyword evidence="5" id="KW-0378">Hydrolase</keyword>
<evidence type="ECO:0000259" key="8">
    <source>
        <dbReference type="Pfam" id="PF01694"/>
    </source>
</evidence>
<proteinExistence type="inferred from homology"/>
<dbReference type="Gene3D" id="1.20.1540.10">
    <property type="entry name" value="Rhomboid-like"/>
    <property type="match status" value="1"/>
</dbReference>
<keyword evidence="3" id="KW-0645">Protease</keyword>
<dbReference type="WBParaSite" id="mrna-Wban_09553">
    <property type="protein sequence ID" value="mrna-Wban_09553"/>
    <property type="gene ID" value="Wban_09553"/>
</dbReference>
<evidence type="ECO:0000256" key="2">
    <source>
        <dbReference type="ARBA" id="ARBA00009045"/>
    </source>
</evidence>
<evidence type="ECO:0000256" key="6">
    <source>
        <dbReference type="ARBA" id="ARBA00022989"/>
    </source>
</evidence>
<reference evidence="9" key="1">
    <citation type="submission" date="2015-03" db="EMBL/GenBank/DDBJ databases">
        <title>Wuchereria bancrofti Genome Sequencing Papua New Guinea Strain.</title>
        <authorList>
            <person name="Small S.T."/>
            <person name="Serre D."/>
            <person name="Zimmerman P.A."/>
        </authorList>
    </citation>
    <scope>NUCLEOTIDE SEQUENCE [LARGE SCALE GENOMIC DNA]</scope>
    <source>
        <strain evidence="9">pt0022</strain>
    </source>
</reference>
<keyword evidence="4" id="KW-0812">Transmembrane</keyword>
<comment type="subcellular location">
    <subcellularLocation>
        <location evidence="1">Membrane</location>
        <topology evidence="1">Multi-pass membrane protein</topology>
    </subcellularLocation>
</comment>
<dbReference type="GO" id="GO:0006508">
    <property type="term" value="P:proteolysis"/>
    <property type="evidence" value="ECO:0007669"/>
    <property type="project" value="UniProtKB-KW"/>
</dbReference>
<evidence type="ECO:0000256" key="3">
    <source>
        <dbReference type="ARBA" id="ARBA00022670"/>
    </source>
</evidence>
<evidence type="ECO:0000313" key="10">
    <source>
        <dbReference type="WBParaSite" id="mrna-Wban_09553"/>
    </source>
</evidence>
<name>A0AAF5RXF5_WUCBA</name>
<dbReference type="SUPFAM" id="SSF144091">
    <property type="entry name" value="Rhomboid-like"/>
    <property type="match status" value="1"/>
</dbReference>
<reference evidence="10" key="3">
    <citation type="submission" date="2024-02" db="UniProtKB">
        <authorList>
            <consortium name="WormBaseParasite"/>
        </authorList>
    </citation>
    <scope>IDENTIFICATION</scope>
    <source>
        <strain evidence="10">pt0022</strain>
    </source>
</reference>
<evidence type="ECO:0000313" key="9">
    <source>
        <dbReference type="Proteomes" id="UP000093561"/>
    </source>
</evidence>
<feature type="domain" description="Peptidase S54 rhomboid" evidence="8">
    <location>
        <begin position="30"/>
        <end position="133"/>
    </location>
</feature>
<keyword evidence="7" id="KW-0472">Membrane</keyword>
<dbReference type="InterPro" id="IPR035952">
    <property type="entry name" value="Rhomboid-like_sf"/>
</dbReference>
<reference evidence="9" key="2">
    <citation type="journal article" date="2016" name="Mol. Ecol.">
        <title>Population genomics of the filarial nematode parasite Wuchereria bancrofti from mosquitoes.</title>
        <authorList>
            <person name="Small S.T."/>
            <person name="Reimer L.J."/>
            <person name="Tisch D.J."/>
            <person name="King C.L."/>
            <person name="Christensen B.M."/>
            <person name="Siba P.M."/>
            <person name="Kazura J.W."/>
            <person name="Serre D."/>
            <person name="Zimmerman P.A."/>
        </authorList>
    </citation>
    <scope>NUCLEOTIDE SEQUENCE</scope>
    <source>
        <strain evidence="9">pt0022</strain>
    </source>
</reference>
<evidence type="ECO:0000256" key="4">
    <source>
        <dbReference type="ARBA" id="ARBA00022692"/>
    </source>
</evidence>
<evidence type="ECO:0000256" key="5">
    <source>
        <dbReference type="ARBA" id="ARBA00022801"/>
    </source>
</evidence>
<comment type="similarity">
    <text evidence="2">Belongs to the peptidase S54 family.</text>
</comment>
<accession>A0AAF5RXF5</accession>
<dbReference type="Proteomes" id="UP000093561">
    <property type="component" value="Unassembled WGS sequence"/>
</dbReference>
<dbReference type="AlphaFoldDB" id="A0AAF5RXF5"/>